<dbReference type="InterPro" id="IPR009061">
    <property type="entry name" value="DNA-bd_dom_put_sf"/>
</dbReference>
<evidence type="ECO:0000259" key="2">
    <source>
        <dbReference type="PROSITE" id="PS50937"/>
    </source>
</evidence>
<sequence>MALTASGELGPCPPPTSCAKVHALGSGRGLRVTISIGELSRRSGVRIPTIRYYEQNRLISAPARTEGQQRRYTEEDVVRLSFVRQARELGLEVDAIRELLELGTGHSGSPEEAARLALRHRDETDRRIALLTALRSELGRLAAEYGRGRLHGGRLLEVLAQPDIADGER</sequence>
<dbReference type="Proteomes" id="UP001407347">
    <property type="component" value="Unassembled WGS sequence"/>
</dbReference>
<dbReference type="Gene3D" id="1.10.1660.10">
    <property type="match status" value="1"/>
</dbReference>
<accession>A0ABV0A041</accession>
<dbReference type="InterPro" id="IPR000551">
    <property type="entry name" value="MerR-type_HTH_dom"/>
</dbReference>
<dbReference type="InterPro" id="IPR047057">
    <property type="entry name" value="MerR_fam"/>
</dbReference>
<dbReference type="PANTHER" id="PTHR30204:SF93">
    <property type="entry name" value="HTH MERR-TYPE DOMAIN-CONTAINING PROTEIN"/>
    <property type="match status" value="1"/>
</dbReference>
<comment type="caution">
    <text evidence="3">The sequence shown here is derived from an EMBL/GenBank/DDBJ whole genome shotgun (WGS) entry which is preliminary data.</text>
</comment>
<gene>
    <name evidence="3" type="ORF">PUR29_25235</name>
</gene>
<dbReference type="PRINTS" id="PR00040">
    <property type="entry name" value="HTHMERR"/>
</dbReference>
<proteinExistence type="predicted"/>
<dbReference type="SMART" id="SM00422">
    <property type="entry name" value="HTH_MERR"/>
    <property type="match status" value="1"/>
</dbReference>
<dbReference type="PROSITE" id="PS50937">
    <property type="entry name" value="HTH_MERR_2"/>
    <property type="match status" value="1"/>
</dbReference>
<evidence type="ECO:0000313" key="4">
    <source>
        <dbReference type="Proteomes" id="UP001407347"/>
    </source>
</evidence>
<dbReference type="EMBL" id="JAQYXP010000003">
    <property type="protein sequence ID" value="MEN3236826.1"/>
    <property type="molecule type" value="Genomic_DNA"/>
</dbReference>
<dbReference type="Pfam" id="PF13411">
    <property type="entry name" value="MerR_1"/>
    <property type="match status" value="1"/>
</dbReference>
<name>A0ABV0A041_9HYPH</name>
<reference evidence="3 4" key="1">
    <citation type="journal article" date="2023" name="PLoS ONE">
        <title>Complete genome assembly of Hawai'i environmental nontuberculous mycobacteria reveals unexpected co-isolation with methylobacteria.</title>
        <authorList>
            <person name="Hendrix J."/>
            <person name="Epperson L.E."/>
            <person name="Tong E.I."/>
            <person name="Chan Y.L."/>
            <person name="Hasan N.A."/>
            <person name="Dawrs S.N."/>
            <person name="Norton G.J."/>
            <person name="Virdi R."/>
            <person name="Crooks J.L."/>
            <person name="Chan E.D."/>
            <person name="Honda J.R."/>
            <person name="Strong M."/>
        </authorList>
    </citation>
    <scope>NUCLEOTIDE SEQUENCE [LARGE SCALE GENOMIC DNA]</scope>
    <source>
        <strain evidence="3 4">NJH_HI04-1</strain>
    </source>
</reference>
<dbReference type="RefSeq" id="WP_305079724.1">
    <property type="nucleotide sequence ID" value="NZ_JAQYXP010000003.1"/>
</dbReference>
<evidence type="ECO:0000313" key="3">
    <source>
        <dbReference type="EMBL" id="MEN3236826.1"/>
    </source>
</evidence>
<feature type="domain" description="HTH merR-type" evidence="2">
    <location>
        <begin position="33"/>
        <end position="102"/>
    </location>
</feature>
<organism evidence="3 4">
    <name type="scientific">Methylobacterium ajmalii</name>
    <dbReference type="NCBI Taxonomy" id="2738439"/>
    <lineage>
        <taxon>Bacteria</taxon>
        <taxon>Pseudomonadati</taxon>
        <taxon>Pseudomonadota</taxon>
        <taxon>Alphaproteobacteria</taxon>
        <taxon>Hyphomicrobiales</taxon>
        <taxon>Methylobacteriaceae</taxon>
        <taxon>Methylobacterium</taxon>
    </lineage>
</organism>
<keyword evidence="1" id="KW-0238">DNA-binding</keyword>
<dbReference type="SUPFAM" id="SSF46955">
    <property type="entry name" value="Putative DNA-binding domain"/>
    <property type="match status" value="1"/>
</dbReference>
<keyword evidence="4" id="KW-1185">Reference proteome</keyword>
<evidence type="ECO:0000256" key="1">
    <source>
        <dbReference type="ARBA" id="ARBA00023125"/>
    </source>
</evidence>
<protein>
    <submittedName>
        <fullName evidence="3">MerR family transcriptional regulator</fullName>
    </submittedName>
</protein>
<dbReference type="PANTHER" id="PTHR30204">
    <property type="entry name" value="REDOX-CYCLING DRUG-SENSING TRANSCRIPTIONAL ACTIVATOR SOXR"/>
    <property type="match status" value="1"/>
</dbReference>